<feature type="transmembrane region" description="Helical" evidence="10">
    <location>
        <begin position="197"/>
        <end position="220"/>
    </location>
</feature>
<keyword evidence="6 10" id="KW-0812">Transmembrane</keyword>
<dbReference type="GO" id="GO:0042910">
    <property type="term" value="F:xenobiotic transmembrane transporter activity"/>
    <property type="evidence" value="ECO:0007669"/>
    <property type="project" value="InterPro"/>
</dbReference>
<dbReference type="InterPro" id="IPR051327">
    <property type="entry name" value="MATE_MepA_subfamily"/>
</dbReference>
<evidence type="ECO:0000256" key="8">
    <source>
        <dbReference type="ARBA" id="ARBA00023136"/>
    </source>
</evidence>
<accession>A0A6L5GQ25</accession>
<dbReference type="NCBIfam" id="TIGR00797">
    <property type="entry name" value="matE"/>
    <property type="match status" value="1"/>
</dbReference>
<dbReference type="Proteomes" id="UP000473648">
    <property type="component" value="Unassembled WGS sequence"/>
</dbReference>
<dbReference type="PIRSF" id="PIRSF006603">
    <property type="entry name" value="DinF"/>
    <property type="match status" value="1"/>
</dbReference>
<feature type="transmembrane region" description="Helical" evidence="10">
    <location>
        <begin position="397"/>
        <end position="423"/>
    </location>
</feature>
<dbReference type="PANTHER" id="PTHR43823:SF3">
    <property type="entry name" value="MULTIDRUG EXPORT PROTEIN MEPA"/>
    <property type="match status" value="1"/>
</dbReference>
<feature type="transmembrane region" description="Helical" evidence="10">
    <location>
        <begin position="140"/>
        <end position="161"/>
    </location>
</feature>
<keyword evidence="8 10" id="KW-0472">Membrane</keyword>
<feature type="transmembrane region" description="Helical" evidence="10">
    <location>
        <begin position="429"/>
        <end position="447"/>
    </location>
</feature>
<evidence type="ECO:0000256" key="9">
    <source>
        <dbReference type="ARBA" id="ARBA00023251"/>
    </source>
</evidence>
<dbReference type="InterPro" id="IPR048279">
    <property type="entry name" value="MdtK-like"/>
</dbReference>
<dbReference type="InterPro" id="IPR045070">
    <property type="entry name" value="MATE_MepA-like"/>
</dbReference>
<keyword evidence="7 10" id="KW-1133">Transmembrane helix</keyword>
<proteinExistence type="inferred from homology"/>
<protein>
    <recommendedName>
        <fullName evidence="3">Multidrug export protein MepA</fullName>
    </recommendedName>
</protein>
<feature type="transmembrane region" description="Helical" evidence="10">
    <location>
        <begin position="54"/>
        <end position="76"/>
    </location>
</feature>
<feature type="transmembrane region" description="Helical" evidence="10">
    <location>
        <begin position="168"/>
        <end position="185"/>
    </location>
</feature>
<name>A0A6L5GQ25_9FIRM</name>
<feature type="transmembrane region" description="Helical" evidence="10">
    <location>
        <begin position="355"/>
        <end position="376"/>
    </location>
</feature>
<evidence type="ECO:0000256" key="1">
    <source>
        <dbReference type="ARBA" id="ARBA00004651"/>
    </source>
</evidence>
<organism evidence="11 12">
    <name type="scientific">Candidatus Pseudoramibacter fermentans</name>
    <dbReference type="NCBI Taxonomy" id="2594427"/>
    <lineage>
        <taxon>Bacteria</taxon>
        <taxon>Bacillati</taxon>
        <taxon>Bacillota</taxon>
        <taxon>Clostridia</taxon>
        <taxon>Eubacteriales</taxon>
        <taxon>Eubacteriaceae</taxon>
        <taxon>Pseudoramibacter</taxon>
    </lineage>
</organism>
<dbReference type="GO" id="GO:0005886">
    <property type="term" value="C:plasma membrane"/>
    <property type="evidence" value="ECO:0007669"/>
    <property type="project" value="UniProtKB-SubCell"/>
</dbReference>
<comment type="similarity">
    <text evidence="2">Belongs to the multi antimicrobial extrusion (MATE) (TC 2.A.66.1) family. MepA subfamily.</text>
</comment>
<dbReference type="InterPro" id="IPR002528">
    <property type="entry name" value="MATE_fam"/>
</dbReference>
<feature type="transmembrane region" description="Helical" evidence="10">
    <location>
        <begin position="262"/>
        <end position="281"/>
    </location>
</feature>
<feature type="transmembrane region" description="Helical" evidence="10">
    <location>
        <begin position="21"/>
        <end position="42"/>
    </location>
</feature>
<feature type="transmembrane region" description="Helical" evidence="10">
    <location>
        <begin position="97"/>
        <end position="120"/>
    </location>
</feature>
<dbReference type="PANTHER" id="PTHR43823">
    <property type="entry name" value="SPORULATION PROTEIN YKVU"/>
    <property type="match status" value="1"/>
</dbReference>
<evidence type="ECO:0000256" key="3">
    <source>
        <dbReference type="ARBA" id="ARBA00022106"/>
    </source>
</evidence>
<dbReference type="GO" id="GO:0046677">
    <property type="term" value="P:response to antibiotic"/>
    <property type="evidence" value="ECO:0007669"/>
    <property type="project" value="UniProtKB-KW"/>
</dbReference>
<comment type="caution">
    <text evidence="11">The sequence shown here is derived from an EMBL/GenBank/DDBJ whole genome shotgun (WGS) entry which is preliminary data.</text>
</comment>
<evidence type="ECO:0000256" key="4">
    <source>
        <dbReference type="ARBA" id="ARBA00022448"/>
    </source>
</evidence>
<evidence type="ECO:0000256" key="5">
    <source>
        <dbReference type="ARBA" id="ARBA00022475"/>
    </source>
</evidence>
<keyword evidence="5" id="KW-1003">Cell membrane</keyword>
<dbReference type="EMBL" id="VOGB01000003">
    <property type="protein sequence ID" value="MQM72193.1"/>
    <property type="molecule type" value="Genomic_DNA"/>
</dbReference>
<keyword evidence="12" id="KW-1185">Reference proteome</keyword>
<reference evidence="11" key="1">
    <citation type="journal article" date="2020" name="Appl. Environ. Microbiol.">
        <title>Medium-Chain Fatty Acid Synthesis by 'Candidatus Weimeria bifida' gen. nov., sp. nov., and 'Candidatus Pseudoramibacter fermentans' sp. nov.</title>
        <authorList>
            <person name="Scarborough M.J."/>
            <person name="Myers K.S."/>
            <person name="Donohue T.J."/>
            <person name="Noguera D.R."/>
        </authorList>
    </citation>
    <scope>NUCLEOTIDE SEQUENCE</scope>
    <source>
        <strain evidence="11">EUB1.1</strain>
    </source>
</reference>
<dbReference type="AlphaFoldDB" id="A0A6L5GQ25"/>
<gene>
    <name evidence="11" type="ORF">FRC53_01920</name>
</gene>
<keyword evidence="4" id="KW-0813">Transport</keyword>
<dbReference type="GO" id="GO:0015297">
    <property type="term" value="F:antiporter activity"/>
    <property type="evidence" value="ECO:0007669"/>
    <property type="project" value="InterPro"/>
</dbReference>
<feature type="transmembrane region" description="Helical" evidence="10">
    <location>
        <begin position="287"/>
        <end position="308"/>
    </location>
</feature>
<evidence type="ECO:0000256" key="10">
    <source>
        <dbReference type="SAM" id="Phobius"/>
    </source>
</evidence>
<dbReference type="Pfam" id="PF01554">
    <property type="entry name" value="MatE"/>
    <property type="match status" value="2"/>
</dbReference>
<evidence type="ECO:0000313" key="12">
    <source>
        <dbReference type="Proteomes" id="UP000473648"/>
    </source>
</evidence>
<evidence type="ECO:0000313" key="11">
    <source>
        <dbReference type="EMBL" id="MQM72193.1"/>
    </source>
</evidence>
<sequence length="457" mass="48346">MAENQKDAQYNKMMYSPVHKLIVALSIPTIISMMVSSIYNAADTYFVGRLGTSASAATGIVFGLMAVLQAVGFMCGHGSGSIIARYLGRKKTREASVVVSTGLALVVIMTLVITVLGLIFIDPLMRLLGATPTILPYARVYGRCILAAAPFITASFLMNNVLRYEGRAVLGTTGLTIGALLNIAGDPILMFKCHLGILGAGLSTALSQVIAFGLLFYFFLSGRTTTRLSLRLVKLKAPVILEILSVGMPSLCRQGLNTVSTLLLNIAAAGWGDAAISAMSIVNRVTFMVFAVVIGIGQGLQPVAGFSYGAKAWKRLKSAFVFTVSLSACVALALALAVGLNARHVVGLFIDDPKVIAIAAPALIYQCAALVVTPPFTMTNMTYQSAGIAGKATFLALLRNGLCFIPLILILPRTIGLLGVQIAQPVSDVLTFVIALPFTLALLRSLNRRIGETQAKK</sequence>
<comment type="subcellular location">
    <subcellularLocation>
        <location evidence="1">Cell membrane</location>
        <topology evidence="1">Multi-pass membrane protein</topology>
    </subcellularLocation>
</comment>
<evidence type="ECO:0000256" key="7">
    <source>
        <dbReference type="ARBA" id="ARBA00022989"/>
    </source>
</evidence>
<evidence type="ECO:0000256" key="6">
    <source>
        <dbReference type="ARBA" id="ARBA00022692"/>
    </source>
</evidence>
<evidence type="ECO:0000256" key="2">
    <source>
        <dbReference type="ARBA" id="ARBA00008417"/>
    </source>
</evidence>
<dbReference type="CDD" id="cd13143">
    <property type="entry name" value="MATE_MepA_like"/>
    <property type="match status" value="1"/>
</dbReference>
<keyword evidence="9" id="KW-0046">Antibiotic resistance</keyword>
<feature type="transmembrane region" description="Helical" evidence="10">
    <location>
        <begin position="320"/>
        <end position="340"/>
    </location>
</feature>